<accession>A0A0A9E6A2</accession>
<dbReference type="AlphaFoldDB" id="A0A0A9E6A2"/>
<sequence>MRASAWWENDGHYSVCTSFFAKFVYEQMCLHKIFLTEDWSWSTLTIKCNNLTSSQF</sequence>
<evidence type="ECO:0000313" key="1">
    <source>
        <dbReference type="EMBL" id="JAD91502.1"/>
    </source>
</evidence>
<protein>
    <submittedName>
        <fullName evidence="1">Uncharacterized protein</fullName>
    </submittedName>
</protein>
<dbReference type="EMBL" id="GBRH01206393">
    <property type="protein sequence ID" value="JAD91502.1"/>
    <property type="molecule type" value="Transcribed_RNA"/>
</dbReference>
<reference evidence="1" key="2">
    <citation type="journal article" date="2015" name="Data Brief">
        <title>Shoot transcriptome of the giant reed, Arundo donax.</title>
        <authorList>
            <person name="Barrero R.A."/>
            <person name="Guerrero F.D."/>
            <person name="Moolhuijzen P."/>
            <person name="Goolsby J.A."/>
            <person name="Tidwell J."/>
            <person name="Bellgard S.E."/>
            <person name="Bellgard M.I."/>
        </authorList>
    </citation>
    <scope>NUCLEOTIDE SEQUENCE</scope>
    <source>
        <tissue evidence="1">Shoot tissue taken approximately 20 cm above the soil surface</tissue>
    </source>
</reference>
<reference evidence="1" key="1">
    <citation type="submission" date="2014-09" db="EMBL/GenBank/DDBJ databases">
        <authorList>
            <person name="Magalhaes I.L.F."/>
            <person name="Oliveira U."/>
            <person name="Santos F.R."/>
            <person name="Vidigal T.H.D.A."/>
            <person name="Brescovit A.D."/>
            <person name="Santos A.J."/>
        </authorList>
    </citation>
    <scope>NUCLEOTIDE SEQUENCE</scope>
    <source>
        <tissue evidence="1">Shoot tissue taken approximately 20 cm above the soil surface</tissue>
    </source>
</reference>
<proteinExistence type="predicted"/>
<name>A0A0A9E6A2_ARUDO</name>
<organism evidence="1">
    <name type="scientific">Arundo donax</name>
    <name type="common">Giant reed</name>
    <name type="synonym">Donax arundinaceus</name>
    <dbReference type="NCBI Taxonomy" id="35708"/>
    <lineage>
        <taxon>Eukaryota</taxon>
        <taxon>Viridiplantae</taxon>
        <taxon>Streptophyta</taxon>
        <taxon>Embryophyta</taxon>
        <taxon>Tracheophyta</taxon>
        <taxon>Spermatophyta</taxon>
        <taxon>Magnoliopsida</taxon>
        <taxon>Liliopsida</taxon>
        <taxon>Poales</taxon>
        <taxon>Poaceae</taxon>
        <taxon>PACMAD clade</taxon>
        <taxon>Arundinoideae</taxon>
        <taxon>Arundineae</taxon>
        <taxon>Arundo</taxon>
    </lineage>
</organism>